<proteinExistence type="predicted"/>
<reference evidence="1" key="2">
    <citation type="journal article" date="2015" name="Fish Shellfish Immunol.">
        <title>Early steps in the European eel (Anguilla anguilla)-Vibrio vulnificus interaction in the gills: Role of the RtxA13 toxin.</title>
        <authorList>
            <person name="Callol A."/>
            <person name="Pajuelo D."/>
            <person name="Ebbesson L."/>
            <person name="Teles M."/>
            <person name="MacKenzie S."/>
            <person name="Amaro C."/>
        </authorList>
    </citation>
    <scope>NUCLEOTIDE SEQUENCE</scope>
</reference>
<reference evidence="1" key="1">
    <citation type="submission" date="2014-11" db="EMBL/GenBank/DDBJ databases">
        <authorList>
            <person name="Amaro Gonzalez C."/>
        </authorList>
    </citation>
    <scope>NUCLEOTIDE SEQUENCE</scope>
</reference>
<accession>A0A0E9RIA9</accession>
<organism evidence="1">
    <name type="scientific">Anguilla anguilla</name>
    <name type="common">European freshwater eel</name>
    <name type="synonym">Muraena anguilla</name>
    <dbReference type="NCBI Taxonomy" id="7936"/>
    <lineage>
        <taxon>Eukaryota</taxon>
        <taxon>Metazoa</taxon>
        <taxon>Chordata</taxon>
        <taxon>Craniata</taxon>
        <taxon>Vertebrata</taxon>
        <taxon>Euteleostomi</taxon>
        <taxon>Actinopterygii</taxon>
        <taxon>Neopterygii</taxon>
        <taxon>Teleostei</taxon>
        <taxon>Anguilliformes</taxon>
        <taxon>Anguillidae</taxon>
        <taxon>Anguilla</taxon>
    </lineage>
</organism>
<sequence>MATFRPYAYSNMPPSVCVLSTIALKDKRHCGLYNSLV</sequence>
<dbReference type="AlphaFoldDB" id="A0A0E9RIA9"/>
<evidence type="ECO:0000313" key="1">
    <source>
        <dbReference type="EMBL" id="JAH28814.1"/>
    </source>
</evidence>
<protein>
    <submittedName>
        <fullName evidence="1">Uncharacterized protein</fullName>
    </submittedName>
</protein>
<name>A0A0E9RIA9_ANGAN</name>
<dbReference type="EMBL" id="GBXM01079763">
    <property type="protein sequence ID" value="JAH28814.1"/>
    <property type="molecule type" value="Transcribed_RNA"/>
</dbReference>